<evidence type="ECO:0000313" key="2">
    <source>
        <dbReference type="Proteomes" id="UP000578077"/>
    </source>
</evidence>
<dbReference type="AlphaFoldDB" id="A0A841E7F4"/>
<accession>A0A841E7F4</accession>
<dbReference type="EMBL" id="JACHLY010000001">
    <property type="protein sequence ID" value="MBB5998792.1"/>
    <property type="molecule type" value="Genomic_DNA"/>
</dbReference>
<protein>
    <submittedName>
        <fullName evidence="1">Uncharacterized protein</fullName>
    </submittedName>
</protein>
<comment type="caution">
    <text evidence="1">The sequence shown here is derived from an EMBL/GenBank/DDBJ whole genome shotgun (WGS) entry which is preliminary data.</text>
</comment>
<reference evidence="1 2" key="1">
    <citation type="submission" date="2020-08" db="EMBL/GenBank/DDBJ databases">
        <title>Sequencing the genomes of 1000 actinobacteria strains.</title>
        <authorList>
            <person name="Klenk H.-P."/>
        </authorList>
    </citation>
    <scope>NUCLEOTIDE SEQUENCE [LARGE SCALE GENOMIC DNA]</scope>
    <source>
        <strain evidence="1 2">DSM 44593</strain>
    </source>
</reference>
<dbReference type="Proteomes" id="UP000578077">
    <property type="component" value="Unassembled WGS sequence"/>
</dbReference>
<organism evidence="1 2">
    <name type="scientific">Streptomonospora salina</name>
    <dbReference type="NCBI Taxonomy" id="104205"/>
    <lineage>
        <taxon>Bacteria</taxon>
        <taxon>Bacillati</taxon>
        <taxon>Actinomycetota</taxon>
        <taxon>Actinomycetes</taxon>
        <taxon>Streptosporangiales</taxon>
        <taxon>Nocardiopsidaceae</taxon>
        <taxon>Streptomonospora</taxon>
    </lineage>
</organism>
<sequence>MSAAELWRWLKDQESAWQRWNTGQPPPTG</sequence>
<proteinExistence type="predicted"/>
<gene>
    <name evidence="1" type="ORF">HNR25_002543</name>
</gene>
<name>A0A841E7F4_9ACTN</name>
<evidence type="ECO:0000313" key="1">
    <source>
        <dbReference type="EMBL" id="MBB5998792.1"/>
    </source>
</evidence>
<keyword evidence="2" id="KW-1185">Reference proteome</keyword>